<dbReference type="Pfam" id="PF02518">
    <property type="entry name" value="HATPase_c"/>
    <property type="match status" value="1"/>
</dbReference>
<dbReference type="InterPro" id="IPR003594">
    <property type="entry name" value="HATPase_dom"/>
</dbReference>
<dbReference type="PANTHER" id="PTHR43047">
    <property type="entry name" value="TWO-COMPONENT HISTIDINE PROTEIN KINASE"/>
    <property type="match status" value="1"/>
</dbReference>
<sequence length="408" mass="45563">MLEENAANEIKIKSAEAASIAKSQILANTSHELRTPLGAIIGILSSFEVANLTTDQKDMIDILACTSDMVLSIVNDILYVARLEAKKIILMNTTFDLLELFESTIESFGKKAGTKRIELIVNCEVDMLPRYIKSDPESIDPEYIKYAWQSYSQSDMSMTKMQDGTGLGLSICKSLVEINGGEINVESQLGIGNTRNALLNYFKAIKKIDAFETFDEGINAAKSYRKLNNQSAYDVAFIGLYKDNEQEVMKAALELRGLEMNNNNLIIIFIVFSNNEENELAKKLIRKVGGIATVLHTPITWKKLINLFMQMEKSYSDIDIDNKKLDINENIFKSVVNYEGITKFNSKMNKCILCVDDNAISLENTLQQVSKLGYSTISAANGLEAVKLIYSKSKLLNDAYSSSSFFSH</sequence>
<dbReference type="CDD" id="cd00082">
    <property type="entry name" value="HisKA"/>
    <property type="match status" value="1"/>
</dbReference>
<dbReference type="GO" id="GO:0005886">
    <property type="term" value="C:plasma membrane"/>
    <property type="evidence" value="ECO:0007669"/>
    <property type="project" value="TreeGrafter"/>
</dbReference>
<dbReference type="InterPro" id="IPR036097">
    <property type="entry name" value="HisK_dim/P_sf"/>
</dbReference>
<dbReference type="EMBL" id="WTPW01001662">
    <property type="protein sequence ID" value="KAF0423606.1"/>
    <property type="molecule type" value="Genomic_DNA"/>
</dbReference>
<dbReference type="PROSITE" id="PS50110">
    <property type="entry name" value="RESPONSE_REGULATORY"/>
    <property type="match status" value="1"/>
</dbReference>
<evidence type="ECO:0000256" key="3">
    <source>
        <dbReference type="ARBA" id="ARBA00022679"/>
    </source>
</evidence>
<dbReference type="SUPFAM" id="SSF52172">
    <property type="entry name" value="CheY-like"/>
    <property type="match status" value="1"/>
</dbReference>
<evidence type="ECO:0000259" key="6">
    <source>
        <dbReference type="PROSITE" id="PS50110"/>
    </source>
</evidence>
<evidence type="ECO:0000313" key="8">
    <source>
        <dbReference type="Proteomes" id="UP000439903"/>
    </source>
</evidence>
<dbReference type="InterPro" id="IPR011006">
    <property type="entry name" value="CheY-like_superfamily"/>
</dbReference>
<comment type="catalytic activity">
    <reaction evidence="1">
        <text>ATP + protein L-histidine = ADP + protein N-phospho-L-histidine.</text>
        <dbReference type="EC" id="2.7.13.3"/>
    </reaction>
</comment>
<dbReference type="InterPro" id="IPR001789">
    <property type="entry name" value="Sig_transdc_resp-reg_receiver"/>
</dbReference>
<dbReference type="Gene3D" id="3.40.50.2300">
    <property type="match status" value="1"/>
</dbReference>
<dbReference type="PANTHER" id="PTHR43047:SF66">
    <property type="entry name" value="HISKA"/>
    <property type="match status" value="1"/>
</dbReference>
<dbReference type="Gene3D" id="3.30.565.10">
    <property type="entry name" value="Histidine kinase-like ATPase, C-terminal domain"/>
    <property type="match status" value="1"/>
</dbReference>
<accession>A0A8H3X805</accession>
<feature type="domain" description="Response regulatory" evidence="6">
    <location>
        <begin position="351"/>
        <end position="408"/>
    </location>
</feature>
<dbReference type="SUPFAM" id="SSF55874">
    <property type="entry name" value="ATPase domain of HSP90 chaperone/DNA topoisomerase II/histidine kinase"/>
    <property type="match status" value="1"/>
</dbReference>
<gene>
    <name evidence="7" type="ORF">F8M41_006699</name>
</gene>
<keyword evidence="4 7" id="KW-0418">Kinase</keyword>
<dbReference type="Proteomes" id="UP000439903">
    <property type="component" value="Unassembled WGS sequence"/>
</dbReference>
<comment type="caution">
    <text evidence="7">The sequence shown here is derived from an EMBL/GenBank/DDBJ whole genome shotgun (WGS) entry which is preliminary data.</text>
</comment>
<dbReference type="Gene3D" id="1.10.287.130">
    <property type="match status" value="1"/>
</dbReference>
<dbReference type="InterPro" id="IPR036890">
    <property type="entry name" value="HATPase_C_sf"/>
</dbReference>
<evidence type="ECO:0000256" key="5">
    <source>
        <dbReference type="PROSITE-ProRule" id="PRU00169"/>
    </source>
</evidence>
<dbReference type="OrthoDB" id="10266508at2759"/>
<keyword evidence="3" id="KW-0808">Transferase</keyword>
<dbReference type="SMART" id="SM00388">
    <property type="entry name" value="HisKA"/>
    <property type="match status" value="1"/>
</dbReference>
<protein>
    <recommendedName>
        <fullName evidence="2">histidine kinase</fullName>
        <ecNumber evidence="2">2.7.13.3</ecNumber>
    </recommendedName>
</protein>
<evidence type="ECO:0000313" key="7">
    <source>
        <dbReference type="EMBL" id="KAF0423606.1"/>
    </source>
</evidence>
<proteinExistence type="predicted"/>
<dbReference type="GO" id="GO:0009927">
    <property type="term" value="F:histidine phosphotransfer kinase activity"/>
    <property type="evidence" value="ECO:0007669"/>
    <property type="project" value="TreeGrafter"/>
</dbReference>
<evidence type="ECO:0000256" key="4">
    <source>
        <dbReference type="ARBA" id="ARBA00022777"/>
    </source>
</evidence>
<reference evidence="7 8" key="1">
    <citation type="journal article" date="2019" name="Environ. Microbiol.">
        <title>At the nexus of three kingdoms: the genome of the mycorrhizal fungus Gigaspora margarita provides insights into plant, endobacterial and fungal interactions.</title>
        <authorList>
            <person name="Venice F."/>
            <person name="Ghignone S."/>
            <person name="Salvioli di Fossalunga A."/>
            <person name="Amselem J."/>
            <person name="Novero M."/>
            <person name="Xianan X."/>
            <person name="Sedzielewska Toro K."/>
            <person name="Morin E."/>
            <person name="Lipzen A."/>
            <person name="Grigoriev I.V."/>
            <person name="Henrissat B."/>
            <person name="Martin F.M."/>
            <person name="Bonfante P."/>
        </authorList>
    </citation>
    <scope>NUCLEOTIDE SEQUENCE [LARGE SCALE GENOMIC DNA]</scope>
    <source>
        <strain evidence="7 8">BEG34</strain>
    </source>
</reference>
<organism evidence="7 8">
    <name type="scientific">Gigaspora margarita</name>
    <dbReference type="NCBI Taxonomy" id="4874"/>
    <lineage>
        <taxon>Eukaryota</taxon>
        <taxon>Fungi</taxon>
        <taxon>Fungi incertae sedis</taxon>
        <taxon>Mucoromycota</taxon>
        <taxon>Glomeromycotina</taxon>
        <taxon>Glomeromycetes</taxon>
        <taxon>Diversisporales</taxon>
        <taxon>Gigasporaceae</taxon>
        <taxon>Gigaspora</taxon>
    </lineage>
</organism>
<dbReference type="Pfam" id="PF00512">
    <property type="entry name" value="HisKA"/>
    <property type="match status" value="1"/>
</dbReference>
<evidence type="ECO:0000256" key="1">
    <source>
        <dbReference type="ARBA" id="ARBA00000085"/>
    </source>
</evidence>
<keyword evidence="8" id="KW-1185">Reference proteome</keyword>
<dbReference type="InterPro" id="IPR003661">
    <property type="entry name" value="HisK_dim/P_dom"/>
</dbReference>
<dbReference type="SUPFAM" id="SSF47384">
    <property type="entry name" value="Homodimeric domain of signal transducing histidine kinase"/>
    <property type="match status" value="1"/>
</dbReference>
<dbReference type="AlphaFoldDB" id="A0A8H3X805"/>
<evidence type="ECO:0000256" key="2">
    <source>
        <dbReference type="ARBA" id="ARBA00012438"/>
    </source>
</evidence>
<dbReference type="GO" id="GO:0000155">
    <property type="term" value="F:phosphorelay sensor kinase activity"/>
    <property type="evidence" value="ECO:0007669"/>
    <property type="project" value="InterPro"/>
</dbReference>
<comment type="caution">
    <text evidence="5">Lacks conserved residue(s) required for the propagation of feature annotation.</text>
</comment>
<name>A0A8H3X805_GIGMA</name>
<dbReference type="EC" id="2.7.13.3" evidence="2"/>